<accession>A0A1B1N0K2</accession>
<protein>
    <submittedName>
        <fullName evidence="2">Stage III sporulation protein AB</fullName>
    </submittedName>
</protein>
<dbReference type="AlphaFoldDB" id="A0A1B1N0K2"/>
<proteinExistence type="predicted"/>
<keyword evidence="1" id="KW-0175">Coiled coil</keyword>
<dbReference type="OrthoDB" id="1957909at2"/>
<keyword evidence="3" id="KW-1185">Reference proteome</keyword>
<dbReference type="RefSeq" id="WP_068696096.1">
    <property type="nucleotide sequence ID" value="NZ_CP014167.1"/>
</dbReference>
<dbReference type="InterPro" id="IPR014198">
    <property type="entry name" value="Spore_III_AB"/>
</dbReference>
<dbReference type="STRING" id="1462996.AWM70_10295"/>
<dbReference type="NCBIfam" id="TIGR02833">
    <property type="entry name" value="spore_III_AB"/>
    <property type="match status" value="1"/>
</dbReference>
<sequence>MFKMVGAILVLLAGTLAGWVQARRFAARPNEIRRLILSLQRLETEIGYGFTPLPEAFRRIGAQSREPLTRLYNEAATAMEAPRNWTAQDSLHHALKENWKYTSMKAPEREVLHQLGFTLGTSDRTNQKSHIQSAVKALEAEEAQALEEQARYEKMSRSLGLLVGALIVILIY</sequence>
<evidence type="ECO:0000313" key="3">
    <source>
        <dbReference type="Proteomes" id="UP000092573"/>
    </source>
</evidence>
<dbReference type="Pfam" id="PF09548">
    <property type="entry name" value="Spore_III_AB"/>
    <property type="match status" value="1"/>
</dbReference>
<evidence type="ECO:0000313" key="2">
    <source>
        <dbReference type="EMBL" id="ANS74941.1"/>
    </source>
</evidence>
<reference evidence="2 3" key="1">
    <citation type="submission" date="2016-01" db="EMBL/GenBank/DDBJ databases">
        <title>Complete Genome Sequence of Paenibacillus yonginensis DCY84, a novel Plant Growth-Promoting Bacteria with Elicitation of Induced Systemic Resistance.</title>
        <authorList>
            <person name="Kim Y.J."/>
            <person name="Yang D.C."/>
            <person name="Sukweenadhi J."/>
        </authorList>
    </citation>
    <scope>NUCLEOTIDE SEQUENCE [LARGE SCALE GENOMIC DNA]</scope>
    <source>
        <strain evidence="2 3">DCY84</strain>
    </source>
</reference>
<name>A0A1B1N0K2_9BACL</name>
<evidence type="ECO:0000256" key="1">
    <source>
        <dbReference type="SAM" id="Coils"/>
    </source>
</evidence>
<gene>
    <name evidence="2" type="ORF">AWM70_10295</name>
</gene>
<dbReference type="Proteomes" id="UP000092573">
    <property type="component" value="Chromosome"/>
</dbReference>
<organism evidence="2 3">
    <name type="scientific">Paenibacillus yonginensis</name>
    <dbReference type="NCBI Taxonomy" id="1462996"/>
    <lineage>
        <taxon>Bacteria</taxon>
        <taxon>Bacillati</taxon>
        <taxon>Bacillota</taxon>
        <taxon>Bacilli</taxon>
        <taxon>Bacillales</taxon>
        <taxon>Paenibacillaceae</taxon>
        <taxon>Paenibacillus</taxon>
    </lineage>
</organism>
<dbReference type="PIRSF" id="PIRSF021435">
    <property type="entry name" value="SpoIIIAB"/>
    <property type="match status" value="1"/>
</dbReference>
<dbReference type="EMBL" id="CP014167">
    <property type="protein sequence ID" value="ANS74941.1"/>
    <property type="molecule type" value="Genomic_DNA"/>
</dbReference>
<feature type="coiled-coil region" evidence="1">
    <location>
        <begin position="128"/>
        <end position="158"/>
    </location>
</feature>
<dbReference type="KEGG" id="pyg:AWM70_10295"/>